<proteinExistence type="predicted"/>
<reference evidence="2" key="1">
    <citation type="journal article" date="2024" name="Proc. Natl. Acad. Sci. U.S.A.">
        <title>Extraordinary preservation of gene collinearity over three hundred million years revealed in homosporous lycophytes.</title>
        <authorList>
            <person name="Li C."/>
            <person name="Wickell D."/>
            <person name="Kuo L.Y."/>
            <person name="Chen X."/>
            <person name="Nie B."/>
            <person name="Liao X."/>
            <person name="Peng D."/>
            <person name="Ji J."/>
            <person name="Jenkins J."/>
            <person name="Williams M."/>
            <person name="Shu S."/>
            <person name="Plott C."/>
            <person name="Barry K."/>
            <person name="Rajasekar S."/>
            <person name="Grimwood J."/>
            <person name="Han X."/>
            <person name="Sun S."/>
            <person name="Hou Z."/>
            <person name="He W."/>
            <person name="Dai G."/>
            <person name="Sun C."/>
            <person name="Schmutz J."/>
            <person name="Leebens-Mack J.H."/>
            <person name="Li F.W."/>
            <person name="Wang L."/>
        </authorList>
    </citation>
    <scope>NUCLEOTIDE SEQUENCE [LARGE SCALE GENOMIC DNA]</scope>
    <source>
        <strain evidence="2">cv. PW_Plant_1</strain>
    </source>
</reference>
<name>A0ACC2DA04_DIPCM</name>
<evidence type="ECO:0000313" key="2">
    <source>
        <dbReference type="Proteomes" id="UP001162992"/>
    </source>
</evidence>
<dbReference type="EMBL" id="CM055098">
    <property type="protein sequence ID" value="KAJ7551046.1"/>
    <property type="molecule type" value="Genomic_DNA"/>
</dbReference>
<comment type="caution">
    <text evidence="1">The sequence shown here is derived from an EMBL/GenBank/DDBJ whole genome shotgun (WGS) entry which is preliminary data.</text>
</comment>
<keyword evidence="2" id="KW-1185">Reference proteome</keyword>
<organism evidence="1 2">
    <name type="scientific">Diphasiastrum complanatum</name>
    <name type="common">Issler's clubmoss</name>
    <name type="synonym">Lycopodium complanatum</name>
    <dbReference type="NCBI Taxonomy" id="34168"/>
    <lineage>
        <taxon>Eukaryota</taxon>
        <taxon>Viridiplantae</taxon>
        <taxon>Streptophyta</taxon>
        <taxon>Embryophyta</taxon>
        <taxon>Tracheophyta</taxon>
        <taxon>Lycopodiopsida</taxon>
        <taxon>Lycopodiales</taxon>
        <taxon>Lycopodiaceae</taxon>
        <taxon>Lycopodioideae</taxon>
        <taxon>Diphasiastrum</taxon>
    </lineage>
</organism>
<evidence type="ECO:0000313" key="1">
    <source>
        <dbReference type="EMBL" id="KAJ7551046.1"/>
    </source>
</evidence>
<accession>A0ACC2DA04</accession>
<sequence length="223" mass="24882">MLCDCNICFFTLCGDIHNIAKCAAAKTIAGEMHTILSHMKTVCMETRARRGKSVQYSADMVLLDFPTGFIPDGFAGMVHVWNILDDRLMEASMQFASTIFDDDGLVVSILGVPEVPTFVRVAKKSRLKVIHHAILRGVDKFGITAMGFQVNFTSTYFPSMLLFLFCSRFMSSNLHTIFPQVHMLVVYVTCRIDSAPSIPMVIATRLILPFSIVRLTIGYITIL</sequence>
<gene>
    <name evidence="1" type="ORF">O6H91_07G131500</name>
</gene>
<protein>
    <submittedName>
        <fullName evidence="1">Uncharacterized protein</fullName>
    </submittedName>
</protein>
<dbReference type="Proteomes" id="UP001162992">
    <property type="component" value="Chromosome 7"/>
</dbReference>